<dbReference type="CDD" id="cd00033">
    <property type="entry name" value="CCP"/>
    <property type="match status" value="5"/>
</dbReference>
<dbReference type="FunFam" id="2.10.70.10:FF:000038">
    <property type="entry name" value="Complement component receptor type 1"/>
    <property type="match status" value="2"/>
</dbReference>
<dbReference type="PANTHER" id="PTHR46393">
    <property type="entry name" value="SUSHI DOMAIN-CONTAINING PROTEIN"/>
    <property type="match status" value="1"/>
</dbReference>
<name>A0A8C4L3R5_EQUAS</name>
<evidence type="ECO:0000313" key="11">
    <source>
        <dbReference type="Ensembl" id="ENSEASP00005003331.1"/>
    </source>
</evidence>
<feature type="domain" description="Sushi" evidence="10">
    <location>
        <begin position="298"/>
        <end position="358"/>
    </location>
</feature>
<evidence type="ECO:0000259" key="10">
    <source>
        <dbReference type="PROSITE" id="PS50923"/>
    </source>
</evidence>
<dbReference type="PROSITE" id="PS50923">
    <property type="entry name" value="SUSHI"/>
    <property type="match status" value="5"/>
</dbReference>
<evidence type="ECO:0000256" key="5">
    <source>
        <dbReference type="ARBA" id="ARBA00022737"/>
    </source>
</evidence>
<feature type="disulfide bond" evidence="9">
    <location>
        <begin position="329"/>
        <end position="356"/>
    </location>
</feature>
<keyword evidence="3 9" id="KW-0768">Sushi</keyword>
<evidence type="ECO:0000256" key="1">
    <source>
        <dbReference type="ARBA" id="ARBA00004370"/>
    </source>
</evidence>
<dbReference type="Pfam" id="PF00084">
    <property type="entry name" value="Sushi"/>
    <property type="match status" value="5"/>
</dbReference>
<dbReference type="Gene3D" id="2.10.70.10">
    <property type="entry name" value="Complement Module, domain 1"/>
    <property type="match status" value="5"/>
</dbReference>
<feature type="disulfide bond" evidence="9">
    <location>
        <begin position="46"/>
        <end position="89"/>
    </location>
</feature>
<feature type="disulfide bond" evidence="9">
    <location>
        <begin position="269"/>
        <end position="296"/>
    </location>
</feature>
<dbReference type="SMART" id="SM00032">
    <property type="entry name" value="CCP"/>
    <property type="match status" value="5"/>
</dbReference>
<evidence type="ECO:0000256" key="2">
    <source>
        <dbReference type="ARBA" id="ARBA00010908"/>
    </source>
</evidence>
<evidence type="ECO:0000256" key="9">
    <source>
        <dbReference type="PROSITE-ProRule" id="PRU00302"/>
    </source>
</evidence>
<comment type="similarity">
    <text evidence="2">Belongs to the receptors of complement activation (RCA) family.</text>
</comment>
<keyword evidence="5" id="KW-0677">Repeat</keyword>
<protein>
    <recommendedName>
        <fullName evidence="10">Sushi domain-containing protein</fullName>
    </recommendedName>
</protein>
<feature type="domain" description="Sushi" evidence="10">
    <location>
        <begin position="105"/>
        <end position="166"/>
    </location>
</feature>
<dbReference type="InterPro" id="IPR000436">
    <property type="entry name" value="Sushi_SCR_CCP_dom"/>
</dbReference>
<comment type="caution">
    <text evidence="9">Lacks conserved residue(s) required for the propagation of feature annotation.</text>
</comment>
<accession>A0A8C4L3R5</accession>
<dbReference type="Ensembl" id="ENSEAST00005003649.1">
    <property type="protein sequence ID" value="ENSEASP00005003331.1"/>
    <property type="gene ID" value="ENSEASG00005002585.1"/>
</dbReference>
<dbReference type="GO" id="GO:0030449">
    <property type="term" value="P:regulation of complement activation"/>
    <property type="evidence" value="ECO:0007669"/>
    <property type="project" value="UniProtKB-ARBA"/>
</dbReference>
<evidence type="ECO:0000256" key="7">
    <source>
        <dbReference type="ARBA" id="ARBA00023157"/>
    </source>
</evidence>
<feature type="domain" description="Sushi" evidence="10">
    <location>
        <begin position="167"/>
        <end position="237"/>
    </location>
</feature>
<dbReference type="PANTHER" id="PTHR46393:SF7">
    <property type="entry name" value="COMPLEMENT C2"/>
    <property type="match status" value="1"/>
</dbReference>
<sequence>MPDWNEFKGECRRENARSQTASSRSSDLCFCDPIYQLSWRERGGYCKAPEQFPFAKPTTLTDESEFPIGTSLNYECSPGYFENMFSITCLENLVWSSAEDICRRKSCGTPPEPFNGMVHINTDTQFGSTVNYSCNEGYRLIGSLSAACLLSGNNVTWDKEAPLCESISCEPPPAISNGDYYSSNGNVFKYATVVTYRCLTGPDGEKLFDLVGEQSIFCTSKDNQLGVWSSPPPQCVSASKCTTPEVENGIRLSGNKSLFSLSEIVRFRCQPGFVMKGSNVVQCWANNTWVPELPSCSRACQLPPEIPHGKHTPNNKDDFSPGQEVFYSCEPGYDLRGAASLRCTPQGDWSPEAPRCAGGYTLIWQDFFKSLFPNGQKLFTVIWILLKHLARNLSGHLMGLWWNFIRTFSMCKSQTSNKQPS</sequence>
<feature type="domain" description="Sushi" evidence="10">
    <location>
        <begin position="239"/>
        <end position="296"/>
    </location>
</feature>
<evidence type="ECO:0000256" key="8">
    <source>
        <dbReference type="ARBA" id="ARBA00023180"/>
    </source>
</evidence>
<feature type="disulfide bond" evidence="9">
    <location>
        <begin position="300"/>
        <end position="343"/>
    </location>
</feature>
<organism evidence="11">
    <name type="scientific">Equus asinus asinus</name>
    <dbReference type="NCBI Taxonomy" id="83772"/>
    <lineage>
        <taxon>Eukaryota</taxon>
        <taxon>Metazoa</taxon>
        <taxon>Chordata</taxon>
        <taxon>Craniata</taxon>
        <taxon>Vertebrata</taxon>
        <taxon>Euteleostomi</taxon>
        <taxon>Mammalia</taxon>
        <taxon>Eutheria</taxon>
        <taxon>Laurasiatheria</taxon>
        <taxon>Perissodactyla</taxon>
        <taxon>Equidae</taxon>
        <taxon>Equus</taxon>
    </lineage>
</organism>
<evidence type="ECO:0000256" key="6">
    <source>
        <dbReference type="ARBA" id="ARBA00023136"/>
    </source>
</evidence>
<evidence type="ECO:0000256" key="3">
    <source>
        <dbReference type="ARBA" id="ARBA00022659"/>
    </source>
</evidence>
<evidence type="ECO:0000256" key="4">
    <source>
        <dbReference type="ARBA" id="ARBA00022729"/>
    </source>
</evidence>
<dbReference type="GO" id="GO:0016020">
    <property type="term" value="C:membrane"/>
    <property type="evidence" value="ECO:0007669"/>
    <property type="project" value="UniProtKB-SubCell"/>
</dbReference>
<comment type="subcellular location">
    <subcellularLocation>
        <location evidence="1">Membrane</location>
    </subcellularLocation>
</comment>
<keyword evidence="6" id="KW-0472">Membrane</keyword>
<dbReference type="SUPFAM" id="SSF57535">
    <property type="entry name" value="Complement control module/SCR domain"/>
    <property type="match status" value="5"/>
</dbReference>
<keyword evidence="7 9" id="KW-1015">Disulfide bond</keyword>
<dbReference type="FunFam" id="2.10.70.10:FF:000044">
    <property type="entry name" value="Complement component receptor type 1"/>
    <property type="match status" value="1"/>
</dbReference>
<feature type="domain" description="Sushi" evidence="10">
    <location>
        <begin position="44"/>
        <end position="104"/>
    </location>
</feature>
<dbReference type="InterPro" id="IPR035976">
    <property type="entry name" value="Sushi/SCR/CCP_sf"/>
</dbReference>
<keyword evidence="4" id="KW-0732">Signal</keyword>
<dbReference type="FunFam" id="2.10.70.10:FF:000014">
    <property type="entry name" value="Membrane cofactor protein"/>
    <property type="match status" value="1"/>
</dbReference>
<dbReference type="AlphaFoldDB" id="A0A8C4L3R5"/>
<keyword evidence="8" id="KW-0325">Glycoprotein</keyword>
<proteinExistence type="inferred from homology"/>
<reference evidence="11" key="1">
    <citation type="submission" date="2023-03" db="UniProtKB">
        <authorList>
            <consortium name="Ensembl"/>
        </authorList>
    </citation>
    <scope>IDENTIFICATION</scope>
</reference>